<dbReference type="EMBL" id="CP001991">
    <property type="protein sequence ID" value="ADE19754.1"/>
    <property type="molecule type" value="Genomic_DNA"/>
</dbReference>
<dbReference type="NCBIfam" id="NF045964">
    <property type="entry name" value="RNAP_delt_plasma"/>
    <property type="match status" value="1"/>
</dbReference>
<dbReference type="Gene3D" id="1.10.10.1250">
    <property type="entry name" value="RNA polymerase, subunit delta, N-terminal domain"/>
    <property type="match status" value="1"/>
</dbReference>
<dbReference type="InterPro" id="IPR007759">
    <property type="entry name" value="Asxl_HARE-HTH"/>
</dbReference>
<keyword evidence="1" id="KW-0804">Transcription</keyword>
<dbReference type="STRING" id="512564.MCRO_0602"/>
<dbReference type="InterPro" id="IPR038087">
    <property type="entry name" value="RNAP_delta_N_dom_sf"/>
</dbReference>
<evidence type="ECO:0000313" key="4">
    <source>
        <dbReference type="Proteomes" id="UP000001845"/>
    </source>
</evidence>
<dbReference type="eggNOG" id="ENOG5030SF8">
    <property type="taxonomic scope" value="Bacteria"/>
</dbReference>
<name>D5E626_MYCCM</name>
<feature type="domain" description="HTH HARE-type" evidence="2">
    <location>
        <begin position="2"/>
        <end position="82"/>
    </location>
</feature>
<dbReference type="KEGG" id="mcd:MCRO_0602"/>
<reference evidence="3 4" key="3">
    <citation type="journal article" date="2011" name="J. Bacteriol.">
        <title>Genome sequences of Mycoplasma alligatoris A21JP2T and Mycoplasma crocodyli MP145T.</title>
        <authorList>
            <person name="Brown D.R."/>
            <person name="Farmerie W.G."/>
            <person name="May M."/>
            <person name="Benders G.A."/>
            <person name="Durkin A.S."/>
            <person name="Hlavinka K."/>
            <person name="Hostetler J."/>
            <person name="Jackson J."/>
            <person name="Johnson J."/>
            <person name="Miller R.H."/>
            <person name="Paralanov V."/>
            <person name="Radune D."/>
            <person name="Szczypinski B."/>
            <person name="Glass J.I."/>
        </authorList>
    </citation>
    <scope>NUCLEOTIDE SEQUENCE [LARGE SCALE GENOMIC DNA]</scope>
    <source>
        <strain evidence="4">ATCC 51981 / MP145</strain>
    </source>
</reference>
<dbReference type="OrthoDB" id="399771at2"/>
<gene>
    <name evidence="3" type="ordered locus">MCRO_0602</name>
</gene>
<sequence>MKTMLDLAIEFLSENKDQDYEFDQIFNHVEENLKSSWEANFVSDRNNYEQVRTKKLGELYRLLTVDGSFIRTHEGLWQLNQQKFN</sequence>
<dbReference type="HOGENOM" id="CLU_177724_0_0_14"/>
<reference key="2">
    <citation type="submission" date="2010-03" db="EMBL/GenBank/DDBJ databases">
        <authorList>
            <person name="Ma Z."/>
            <person name="Wang X."/>
            <person name="Liu H."/>
        </authorList>
    </citation>
    <scope>NUCLEOTIDE SEQUENCE</scope>
    <source>
        <strain>MP145</strain>
    </source>
</reference>
<keyword evidence="4" id="KW-1185">Reference proteome</keyword>
<dbReference type="GO" id="GO:0006355">
    <property type="term" value="P:regulation of DNA-templated transcription"/>
    <property type="evidence" value="ECO:0007669"/>
    <property type="project" value="InterPro"/>
</dbReference>
<dbReference type="PROSITE" id="PS51913">
    <property type="entry name" value="HTH_HARE"/>
    <property type="match status" value="1"/>
</dbReference>
<evidence type="ECO:0000256" key="1">
    <source>
        <dbReference type="ARBA" id="ARBA00023163"/>
    </source>
</evidence>
<dbReference type="Proteomes" id="UP000001845">
    <property type="component" value="Chromosome"/>
</dbReference>
<protein>
    <recommendedName>
        <fullName evidence="2">HTH HARE-type domain-containing protein</fullName>
    </recommendedName>
</protein>
<proteinExistence type="predicted"/>
<organism evidence="3 4">
    <name type="scientific">Mycoplasma crocodyli (strain ATCC 51981 / MP145)</name>
    <dbReference type="NCBI Taxonomy" id="512564"/>
    <lineage>
        <taxon>Bacteria</taxon>
        <taxon>Bacillati</taxon>
        <taxon>Mycoplasmatota</taxon>
        <taxon>Mollicutes</taxon>
        <taxon>Mycoplasmataceae</taxon>
        <taxon>Mycoplasma</taxon>
    </lineage>
</organism>
<evidence type="ECO:0000313" key="3">
    <source>
        <dbReference type="EMBL" id="ADE19754.1"/>
    </source>
</evidence>
<dbReference type="AlphaFoldDB" id="D5E626"/>
<accession>D5E626</accession>
<reference evidence="4" key="1">
    <citation type="submission" date="2010-03" db="EMBL/GenBank/DDBJ databases">
        <title>The complete genome of Mycoplasma crocodyli MP145.</title>
        <authorList>
            <person name="Glass J.I."/>
            <person name="Durkin A.S."/>
            <person name="Hostetler J."/>
            <person name="Jackson J."/>
            <person name="Johnson J."/>
            <person name="May M.A."/>
            <person name="Paralanov V."/>
            <person name="Radune D."/>
            <person name="Szczypinski B."/>
            <person name="Brown D.R."/>
        </authorList>
    </citation>
    <scope>NUCLEOTIDE SEQUENCE [LARGE SCALE GENOMIC DNA]</scope>
    <source>
        <strain evidence="4">ATCC 51981 / MP145</strain>
    </source>
</reference>
<dbReference type="RefSeq" id="WP_013054530.1">
    <property type="nucleotide sequence ID" value="NC_014014.1"/>
</dbReference>
<evidence type="ECO:0000259" key="2">
    <source>
        <dbReference type="PROSITE" id="PS51913"/>
    </source>
</evidence>